<dbReference type="AlphaFoldDB" id="A0A0D8ZSV4"/>
<organism evidence="2 3">
    <name type="scientific">Aliterella atlantica CENA595</name>
    <dbReference type="NCBI Taxonomy" id="1618023"/>
    <lineage>
        <taxon>Bacteria</taxon>
        <taxon>Bacillati</taxon>
        <taxon>Cyanobacteriota</taxon>
        <taxon>Cyanophyceae</taxon>
        <taxon>Chroococcidiopsidales</taxon>
        <taxon>Aliterellaceae</taxon>
        <taxon>Aliterella</taxon>
    </lineage>
</organism>
<dbReference type="OrthoDB" id="5621943at2"/>
<evidence type="ECO:0000259" key="1">
    <source>
        <dbReference type="Pfam" id="PF19959"/>
    </source>
</evidence>
<evidence type="ECO:0000313" key="3">
    <source>
        <dbReference type="Proteomes" id="UP000032452"/>
    </source>
</evidence>
<evidence type="ECO:0000313" key="2">
    <source>
        <dbReference type="EMBL" id="KJH71579.1"/>
    </source>
</evidence>
<sequence length="570" mass="66576">MPNVSRGDKSMNRAVRLLTAFMNCVEKEEKGVKMRYNTEKQPYLSVEASLYQMKQWVMTDSLGEFSEEQIRETISFSFEYVKIITNKKVKRSGKYPVIWTFDLKLWSVDAKKNSQAFTENWKVEKEKSSNSSQISASTYQRASQSQMDALFFYNPNDSDIGECLNLILDQLKIEGLKVDIATKNQRYGEPYETWEKRSIAQTNSVIVCFSDNWEFWNDTKIDSFLKKFYKSAKYNNLQHLIPAYFSGNGLNFNNQKPPIYFRNDPLPVNLTTALANKFSSEIIYDLIKAITGDDQSKQQRLLTLTGYKNKEEIDDNIPQVVVPAYFMTKTEIKQHLKIDNFPIKAIETKQAAMNNIAKKRDNSTCLVIVENDGVASYYILSLFEHYNLPLPKPADDIETIIYQDRGEGTIIILGFSNLKILTWIRDKKLKGKCFNIDFYRANNRSEYEPFYFEISSRYTNIDLAQKEVVTYREGQDKNHEYALIAKCELNNRKIILLAGLAEDATRKLGWYFRHHWEYIYEELQNKKRIRLSSDDTFAVVIRISNNEVSDDKLSKEDFDIDKICIEQYEK</sequence>
<gene>
    <name evidence="2" type="ORF">UH38_12390</name>
</gene>
<keyword evidence="3" id="KW-1185">Reference proteome</keyword>
<reference evidence="2 3" key="1">
    <citation type="submission" date="2015-02" db="EMBL/GenBank/DDBJ databases">
        <title>Draft genome of a novel marine cyanobacterium (Chroococcales) isolated from South Atlantic Ocean.</title>
        <authorList>
            <person name="Rigonato J."/>
            <person name="Alvarenga D.O."/>
            <person name="Branco L.H."/>
            <person name="Varani A.M."/>
            <person name="Brandini F.P."/>
            <person name="Fiore M.F."/>
        </authorList>
    </citation>
    <scope>NUCLEOTIDE SEQUENCE [LARGE SCALE GENOMIC DNA]</scope>
    <source>
        <strain evidence="2 3">CENA595</strain>
    </source>
</reference>
<dbReference type="InterPro" id="IPR045434">
    <property type="entry name" value="EAD4"/>
</dbReference>
<dbReference type="Proteomes" id="UP000032452">
    <property type="component" value="Unassembled WGS sequence"/>
</dbReference>
<comment type="caution">
    <text evidence="2">The sequence shown here is derived from an EMBL/GenBank/DDBJ whole genome shotgun (WGS) entry which is preliminary data.</text>
</comment>
<feature type="domain" description="Effector-associated" evidence="1">
    <location>
        <begin position="7"/>
        <end position="122"/>
    </location>
</feature>
<dbReference type="STRING" id="1618023.UH38_12390"/>
<name>A0A0D8ZSV4_9CYAN</name>
<dbReference type="EMBL" id="JYON01000011">
    <property type="protein sequence ID" value="KJH71579.1"/>
    <property type="molecule type" value="Genomic_DNA"/>
</dbReference>
<dbReference type="Pfam" id="PF19959">
    <property type="entry name" value="EAD4"/>
    <property type="match status" value="1"/>
</dbReference>
<protein>
    <recommendedName>
        <fullName evidence="1">Effector-associated domain-containing protein</fullName>
    </recommendedName>
</protein>
<accession>A0A0D8ZSV4</accession>
<proteinExistence type="predicted"/>